<dbReference type="Gene3D" id="3.30.70.270">
    <property type="match status" value="1"/>
</dbReference>
<keyword evidence="9" id="KW-1185">Reference proteome</keyword>
<dbReference type="InterPro" id="IPR011990">
    <property type="entry name" value="TPR-like_helical_dom_sf"/>
</dbReference>
<evidence type="ECO:0000256" key="1">
    <source>
        <dbReference type="ARBA" id="ARBA00012528"/>
    </source>
</evidence>
<dbReference type="InterPro" id="IPR050469">
    <property type="entry name" value="Diguanylate_Cyclase"/>
</dbReference>
<evidence type="ECO:0000256" key="4">
    <source>
        <dbReference type="SAM" id="Coils"/>
    </source>
</evidence>
<dbReference type="EMBL" id="JACOGC010000003">
    <property type="protein sequence ID" value="MBC3885521.1"/>
    <property type="molecule type" value="Genomic_DNA"/>
</dbReference>
<evidence type="ECO:0000256" key="3">
    <source>
        <dbReference type="PROSITE-ProRule" id="PRU00339"/>
    </source>
</evidence>
<evidence type="ECO:0000256" key="6">
    <source>
        <dbReference type="SAM" id="SignalP"/>
    </source>
</evidence>
<dbReference type="SMART" id="SM00267">
    <property type="entry name" value="GGDEF"/>
    <property type="match status" value="1"/>
</dbReference>
<dbReference type="PANTHER" id="PTHR45138">
    <property type="entry name" value="REGULATORY COMPONENTS OF SENSORY TRANSDUCTION SYSTEM"/>
    <property type="match status" value="1"/>
</dbReference>
<keyword evidence="5" id="KW-1133">Transmembrane helix</keyword>
<evidence type="ECO:0000313" key="8">
    <source>
        <dbReference type="EMBL" id="MBC3885521.1"/>
    </source>
</evidence>
<dbReference type="Pfam" id="PF00990">
    <property type="entry name" value="GGDEF"/>
    <property type="match status" value="1"/>
</dbReference>
<name>A0ABR6YNN7_9BURK</name>
<evidence type="ECO:0000256" key="2">
    <source>
        <dbReference type="ARBA" id="ARBA00034247"/>
    </source>
</evidence>
<feature type="domain" description="GGDEF" evidence="7">
    <location>
        <begin position="512"/>
        <end position="650"/>
    </location>
</feature>
<dbReference type="Gene3D" id="1.25.40.10">
    <property type="entry name" value="Tetratricopeptide repeat domain"/>
    <property type="match status" value="3"/>
</dbReference>
<organism evidence="8 9">
    <name type="scientific">Undibacterium griseum</name>
    <dbReference type="NCBI Taxonomy" id="2762295"/>
    <lineage>
        <taxon>Bacteria</taxon>
        <taxon>Pseudomonadati</taxon>
        <taxon>Pseudomonadota</taxon>
        <taxon>Betaproteobacteria</taxon>
        <taxon>Burkholderiales</taxon>
        <taxon>Oxalobacteraceae</taxon>
        <taxon>Undibacterium</taxon>
    </lineage>
</organism>
<dbReference type="SUPFAM" id="SSF55073">
    <property type="entry name" value="Nucleotide cyclase"/>
    <property type="match status" value="1"/>
</dbReference>
<dbReference type="InterPro" id="IPR043128">
    <property type="entry name" value="Rev_trsase/Diguanyl_cyclase"/>
</dbReference>
<evidence type="ECO:0000256" key="5">
    <source>
        <dbReference type="SAM" id="Phobius"/>
    </source>
</evidence>
<dbReference type="Proteomes" id="UP000613113">
    <property type="component" value="Unassembled WGS sequence"/>
</dbReference>
<evidence type="ECO:0000313" key="9">
    <source>
        <dbReference type="Proteomes" id="UP000613113"/>
    </source>
</evidence>
<dbReference type="InterPro" id="IPR029787">
    <property type="entry name" value="Nucleotide_cyclase"/>
</dbReference>
<keyword evidence="5" id="KW-0812">Transmembrane</keyword>
<feature type="chain" id="PRO_5047484398" description="diguanylate cyclase" evidence="6">
    <location>
        <begin position="30"/>
        <end position="697"/>
    </location>
</feature>
<dbReference type="SUPFAM" id="SSF48452">
    <property type="entry name" value="TPR-like"/>
    <property type="match status" value="2"/>
</dbReference>
<dbReference type="InterPro" id="IPR019734">
    <property type="entry name" value="TPR_rpt"/>
</dbReference>
<protein>
    <recommendedName>
        <fullName evidence="1">diguanylate cyclase</fullName>
        <ecNumber evidence="1">2.7.7.65</ecNumber>
    </recommendedName>
</protein>
<accession>A0ABR6YNN7</accession>
<keyword evidence="4" id="KW-0175">Coiled coil</keyword>
<keyword evidence="5" id="KW-0472">Membrane</keyword>
<dbReference type="PANTHER" id="PTHR45138:SF9">
    <property type="entry name" value="DIGUANYLATE CYCLASE DGCM-RELATED"/>
    <property type="match status" value="1"/>
</dbReference>
<dbReference type="SMART" id="SM00028">
    <property type="entry name" value="TPR"/>
    <property type="match status" value="6"/>
</dbReference>
<gene>
    <name evidence="8" type="ORF">H8K27_10305</name>
</gene>
<comment type="caution">
    <text evidence="8">The sequence shown here is derived from an EMBL/GenBank/DDBJ whole genome shotgun (WGS) entry which is preliminary data.</text>
</comment>
<keyword evidence="6" id="KW-0732">Signal</keyword>
<dbReference type="PROSITE" id="PS50887">
    <property type="entry name" value="GGDEF"/>
    <property type="match status" value="1"/>
</dbReference>
<feature type="transmembrane region" description="Helical" evidence="5">
    <location>
        <begin position="435"/>
        <end position="455"/>
    </location>
</feature>
<feature type="repeat" description="TPR" evidence="3">
    <location>
        <begin position="153"/>
        <end position="186"/>
    </location>
</feature>
<keyword evidence="3" id="KW-0802">TPR repeat</keyword>
<comment type="catalytic activity">
    <reaction evidence="2">
        <text>2 GTP = 3',3'-c-di-GMP + 2 diphosphate</text>
        <dbReference type="Rhea" id="RHEA:24898"/>
        <dbReference type="ChEBI" id="CHEBI:33019"/>
        <dbReference type="ChEBI" id="CHEBI:37565"/>
        <dbReference type="ChEBI" id="CHEBI:58805"/>
        <dbReference type="EC" id="2.7.7.65"/>
    </reaction>
</comment>
<dbReference type="CDD" id="cd01949">
    <property type="entry name" value="GGDEF"/>
    <property type="match status" value="1"/>
</dbReference>
<dbReference type="InterPro" id="IPR000160">
    <property type="entry name" value="GGDEF_dom"/>
</dbReference>
<reference evidence="8 9" key="1">
    <citation type="submission" date="2020-08" db="EMBL/GenBank/DDBJ databases">
        <title>Novel species isolated from subtropical streams in China.</title>
        <authorList>
            <person name="Lu H."/>
        </authorList>
    </citation>
    <scope>NUCLEOTIDE SEQUENCE [LARGE SCALE GENOMIC DNA]</scope>
    <source>
        <strain evidence="8 9">FT31W</strain>
    </source>
</reference>
<proteinExistence type="predicted"/>
<dbReference type="NCBIfam" id="TIGR00254">
    <property type="entry name" value="GGDEF"/>
    <property type="match status" value="1"/>
</dbReference>
<dbReference type="Pfam" id="PF13181">
    <property type="entry name" value="TPR_8"/>
    <property type="match status" value="1"/>
</dbReference>
<feature type="coiled-coil region" evidence="4">
    <location>
        <begin position="458"/>
        <end position="511"/>
    </location>
</feature>
<sequence length="697" mass="77462">MTNLRTLTLTSLYVCGVFGLLLSAFPAQADEKADLEQVFNIRKLSDSDNTEALKRLESLKQKQTAATAPKVRLETLKAMVSLYYDAGRIQSAIDSIAELKKLAESEHDLDGVAIARIMECYALIDDGKPDDALKNLLQIRTALHSNASAEVRTRLESALGSVYYITGNFEASLQHYLEALRLTDELTTRKVESRLYKLDAIAKLYTNMKDPEKALATIDEAFSLSPLSHSPKTQASLSISQGIALSAMQRNQEAVEAYKRALKLSGEAGLPTMAVTSLINISDHYLIMNQYRQAENYARQGLQKAEALKDKQSIAIARVNLGFALAGQGKIAQGVELINEVVQYFLDSDQKTDAESVLGEQAAMYERAGLYKEALQTVRHQQKLSHELFRSDRAKAVAVLQEQFHAEQRQKQIELLAKENDLKDADIRNHRLQQIVTILGAIVTVLVGLFLFLLYRRVKRINQQLREANTQLEFHAVRDPLTGLYNRRSFLDMMKMRLAQAEAERRDVQENSPDCLILLDIDHFKQINDGLGHAAGDAVLMEVAHRLRKAVRDTDMVLRWGGEEFLVFSPKSHPSQTAGLVERLLQTVGGEPILAGEKEIQVTMTAGFVSLPFSDVPESVFGWEKVLQIADMALYLGKANGRNRAYGVSRLQVSSDVALPVLEADLAAAIAHGMVELIEVSGPPKLEMALDKTPEPH</sequence>
<dbReference type="PROSITE" id="PS50005">
    <property type="entry name" value="TPR"/>
    <property type="match status" value="1"/>
</dbReference>
<dbReference type="RefSeq" id="WP_186863072.1">
    <property type="nucleotide sequence ID" value="NZ_JACOGC010000003.1"/>
</dbReference>
<dbReference type="EC" id="2.7.7.65" evidence="1"/>
<evidence type="ECO:0000259" key="7">
    <source>
        <dbReference type="PROSITE" id="PS50887"/>
    </source>
</evidence>
<feature type="signal peptide" evidence="6">
    <location>
        <begin position="1"/>
        <end position="29"/>
    </location>
</feature>